<keyword evidence="3" id="KW-1185">Reference proteome</keyword>
<accession>A0A081BQ30</accession>
<dbReference type="AlphaFoldDB" id="A0A081BQ30"/>
<dbReference type="HOGENOM" id="CLU_028098_0_0_0"/>
<dbReference type="InterPro" id="IPR004155">
    <property type="entry name" value="PBS_lyase_HEAT"/>
</dbReference>
<dbReference type="Pfam" id="PF13646">
    <property type="entry name" value="HEAT_2"/>
    <property type="match status" value="3"/>
</dbReference>
<dbReference type="PANTHER" id="PTHR12697">
    <property type="entry name" value="PBS LYASE HEAT-LIKE PROTEIN"/>
    <property type="match status" value="1"/>
</dbReference>
<reference evidence="2" key="1">
    <citation type="journal article" date="2015" name="PeerJ">
        <title>First genomic representation of candidate bacterial phylum KSB3 points to enhanced environmental sensing as a trigger of wastewater bulking.</title>
        <authorList>
            <person name="Sekiguchi Y."/>
            <person name="Ohashi A."/>
            <person name="Parks D.H."/>
            <person name="Yamauchi T."/>
            <person name="Tyson G.W."/>
            <person name="Hugenholtz P."/>
        </authorList>
    </citation>
    <scope>NUCLEOTIDE SEQUENCE [LARGE SCALE GENOMIC DNA]</scope>
</reference>
<dbReference type="GO" id="GO:0016491">
    <property type="term" value="F:oxidoreductase activity"/>
    <property type="evidence" value="ECO:0007669"/>
    <property type="project" value="TreeGrafter"/>
</dbReference>
<dbReference type="InterPro" id="IPR016024">
    <property type="entry name" value="ARM-type_fold"/>
</dbReference>
<dbReference type="Gene3D" id="1.25.10.10">
    <property type="entry name" value="Leucine-rich Repeat Variant"/>
    <property type="match status" value="5"/>
</dbReference>
<protein>
    <submittedName>
        <fullName evidence="2">Uncharacterized protein</fullName>
    </submittedName>
</protein>
<dbReference type="InterPro" id="IPR011989">
    <property type="entry name" value="ARM-like"/>
</dbReference>
<dbReference type="Pfam" id="PF03130">
    <property type="entry name" value="HEAT_PBS"/>
    <property type="match status" value="1"/>
</dbReference>
<dbReference type="PANTHER" id="PTHR12697:SF5">
    <property type="entry name" value="DEOXYHYPUSINE HYDROXYLASE"/>
    <property type="match status" value="1"/>
</dbReference>
<dbReference type="InterPro" id="IPR026003">
    <property type="entry name" value="Cohesin_HEAT"/>
</dbReference>
<dbReference type="InterPro" id="IPR021133">
    <property type="entry name" value="HEAT_type_2"/>
</dbReference>
<dbReference type="SUPFAM" id="SSF48371">
    <property type="entry name" value="ARM repeat"/>
    <property type="match status" value="2"/>
</dbReference>
<proteinExistence type="predicted"/>
<evidence type="ECO:0000313" key="2">
    <source>
        <dbReference type="EMBL" id="GAK52496.1"/>
    </source>
</evidence>
<dbReference type="PROSITE" id="PS50077">
    <property type="entry name" value="HEAT_REPEAT"/>
    <property type="match status" value="1"/>
</dbReference>
<sequence length="709" mass="77078">MEKHVHALLRQMRDSDADMRRQSILALKDADITAERVEVITALIDALDDSHIAVREAAEATLIAIGGADVVAALIPCLSHESPTVLNYAIEILSRIGLDAVQYILPLLESRDHDIRKFACDILGKLKYADAMYELIDLLKDPHVNVAISAGEALGNIGSPEAVPYLIRSLHHADTWMKCIAVEALGKIGDARAVEPFINFPVSEDPIVLYTVIKAMGNFDDERVLPYILAILHSNPMFASSAAQAIDQLADRHGERVYQEVSAAGVGEAFIRLLSNDNLDVVRSAISLVGHLRLTSAVPSLRSLLEHHDAKIIAKSASALVRIGDPGAQALSQVFVRLLPSFQRDVAEYDEQLSLARLPLLRMLGESRSEYALDGLVQALDERIADEIRAEAAIAIGKILGGLPDIAATLQRDDDRGRLCLRAIQHLAAEVSDSCDACRMNAAEALGDTGTPMAYDALLRLVQDESLAVSEAASAALIKLRGISPEAKFVPLRNLLNDLPDKALPDTARASVLRTMYRIAGEQEIAFYMRFLTDSSPAVRVAALEALRTCSISSACDEQIPLAVARALHDEDVQVRIAAIQSFVFWANLHRDPGTRVLPEQIVSTLRDSLMPLLNDPHQRVQYVTCQHIADLIPSLPGHPEVGTAVVESLIHLLADEDTMVKIAAIEALTAISPYVPAARQATPMLLALSEQATDEELRASLQHAIDIL</sequence>
<comment type="function">
    <text evidence="1">Catalyzes the hydroxylation of the N(6)-(4-aminobutyl)-L-lysine intermediate produced by deoxyhypusine synthase/DHPS on a critical lysine of the eukaryotic translation initiation factor 5A/eIF-5A. This is the second step of the post-translational modification of that lysine into an unusual amino acid residue named hypusine. Hypusination is unique to mature eIF-5A factor and is essential for its function.</text>
</comment>
<dbReference type="SMART" id="SM00567">
    <property type="entry name" value="EZ_HEAT"/>
    <property type="match status" value="11"/>
</dbReference>
<gene>
    <name evidence="2" type="ORF">U14_03747</name>
</gene>
<dbReference type="EMBL" id="DF820458">
    <property type="protein sequence ID" value="GAK52496.1"/>
    <property type="molecule type" value="Genomic_DNA"/>
</dbReference>
<dbReference type="Pfam" id="PF12765">
    <property type="entry name" value="Cohesin_HEAT"/>
    <property type="match status" value="2"/>
</dbReference>
<evidence type="ECO:0000256" key="1">
    <source>
        <dbReference type="ARBA" id="ARBA00045876"/>
    </source>
</evidence>
<organism evidence="2">
    <name type="scientific">Candidatus Moduliflexus flocculans</name>
    <dbReference type="NCBI Taxonomy" id="1499966"/>
    <lineage>
        <taxon>Bacteria</taxon>
        <taxon>Candidatus Moduliflexota</taxon>
        <taxon>Candidatus Moduliflexia</taxon>
        <taxon>Candidatus Moduliflexales</taxon>
        <taxon>Candidatus Moduliflexaceae</taxon>
    </lineage>
</organism>
<name>A0A081BQ30_9BACT</name>
<dbReference type="STRING" id="1499966.U14_03747"/>
<dbReference type="Proteomes" id="UP000030700">
    <property type="component" value="Unassembled WGS sequence"/>
</dbReference>
<evidence type="ECO:0000313" key="3">
    <source>
        <dbReference type="Proteomes" id="UP000030700"/>
    </source>
</evidence>